<dbReference type="PROSITE" id="PS00356">
    <property type="entry name" value="HTH_LACI_1"/>
    <property type="match status" value="1"/>
</dbReference>
<dbReference type="InterPro" id="IPR000843">
    <property type="entry name" value="HTH_LacI"/>
</dbReference>
<dbReference type="SUPFAM" id="SSF53822">
    <property type="entry name" value="Periplasmic binding protein-like I"/>
    <property type="match status" value="1"/>
</dbReference>
<keyword evidence="2" id="KW-0238">DNA-binding</keyword>
<dbReference type="Gene3D" id="1.10.260.40">
    <property type="entry name" value="lambda repressor-like DNA-binding domains"/>
    <property type="match status" value="1"/>
</dbReference>
<evidence type="ECO:0000259" key="4">
    <source>
        <dbReference type="PROSITE" id="PS50932"/>
    </source>
</evidence>
<keyword evidence="3" id="KW-0804">Transcription</keyword>
<dbReference type="InterPro" id="IPR010982">
    <property type="entry name" value="Lambda_DNA-bd_dom_sf"/>
</dbReference>
<dbReference type="InterPro" id="IPR046335">
    <property type="entry name" value="LacI/GalR-like_sensor"/>
</dbReference>
<evidence type="ECO:0000256" key="3">
    <source>
        <dbReference type="ARBA" id="ARBA00023163"/>
    </source>
</evidence>
<dbReference type="PANTHER" id="PTHR30146:SF153">
    <property type="entry name" value="LACTOSE OPERON REPRESSOR"/>
    <property type="match status" value="1"/>
</dbReference>
<sequence>MARVRKTVTIRDVAEEAGVSLQTVSRVVNDGPNVRPQVRDKVRAAIAKLGYVPSLAAQRMSGSRSYIILAINDRERTLADWRDRRGTDWVDQMLLGGFLTCSQHGYRMMVELVDTHSDHVERELGAALSALQPDGVILTPPHSENALITALLAERGIPFARIGSDAPGPGIALTMGDEGAAHLATTRLAGLGHRKIAMIAGPSQYSLSGWRIAGWRRALADAGLSADGLLETGDFGYDSGVRAGHALLDRNPDCTAIIASSDQMALAALEVARARGLDVPRDLSLISFDNTPIVRFTQPPLTAIDQPIAETVSRAVEHLIARDENADQDTVIEVAAALVERASTARAPQQTPAALARTV</sequence>
<dbReference type="AlphaFoldDB" id="A0A192D770"/>
<dbReference type="STRING" id="1112.A9D12_00155"/>
<dbReference type="Gene3D" id="3.40.50.2300">
    <property type="match status" value="2"/>
</dbReference>
<evidence type="ECO:0000256" key="2">
    <source>
        <dbReference type="ARBA" id="ARBA00023125"/>
    </source>
</evidence>
<dbReference type="PROSITE" id="PS50932">
    <property type="entry name" value="HTH_LACI_2"/>
    <property type="match status" value="1"/>
</dbReference>
<dbReference type="KEGG" id="pns:A9D12_00155"/>
<keyword evidence="6" id="KW-1185">Reference proteome</keyword>
<dbReference type="SUPFAM" id="SSF47413">
    <property type="entry name" value="lambda repressor-like DNA-binding domains"/>
    <property type="match status" value="1"/>
</dbReference>
<dbReference type="SMART" id="SM00354">
    <property type="entry name" value="HTH_LACI"/>
    <property type="match status" value="1"/>
</dbReference>
<organism evidence="5 6">
    <name type="scientific">Erythrobacter neustonensis</name>
    <dbReference type="NCBI Taxonomy" id="1112"/>
    <lineage>
        <taxon>Bacteria</taxon>
        <taxon>Pseudomonadati</taxon>
        <taxon>Pseudomonadota</taxon>
        <taxon>Alphaproteobacteria</taxon>
        <taxon>Sphingomonadales</taxon>
        <taxon>Erythrobacteraceae</taxon>
        <taxon>Erythrobacter/Porphyrobacter group</taxon>
        <taxon>Erythrobacter</taxon>
    </lineage>
</organism>
<dbReference type="GO" id="GO:0003700">
    <property type="term" value="F:DNA-binding transcription factor activity"/>
    <property type="evidence" value="ECO:0007669"/>
    <property type="project" value="TreeGrafter"/>
</dbReference>
<dbReference type="RefSeq" id="WP_068353235.1">
    <property type="nucleotide sequence ID" value="NZ_CP016033.1"/>
</dbReference>
<feature type="domain" description="HTH lacI-type" evidence="4">
    <location>
        <begin position="8"/>
        <end position="62"/>
    </location>
</feature>
<evidence type="ECO:0000313" key="5">
    <source>
        <dbReference type="EMBL" id="ANK13955.1"/>
    </source>
</evidence>
<reference evidence="5 6" key="1">
    <citation type="submission" date="2016-05" db="EMBL/GenBank/DDBJ databases">
        <title>Compelete Genome Sequence of Bacteriochlorophyll-Synthesizing Bacterium Porphyrobacter neustonensis DSM 9434.</title>
        <authorList>
            <person name="Shi X.-L."/>
            <person name="Wu Y.-H."/>
            <person name="Cheng H."/>
            <person name="Xu L."/>
            <person name="Zhang X.-Q."/>
            <person name="Wang C.-S."/>
            <person name="Xu X.-W."/>
        </authorList>
    </citation>
    <scope>NUCLEOTIDE SEQUENCE [LARGE SCALE GENOMIC DNA]</scope>
    <source>
        <strain evidence="5 6">DSM 9434</strain>
    </source>
</reference>
<dbReference type="OrthoDB" id="7939625at2"/>
<dbReference type="Proteomes" id="UP000078263">
    <property type="component" value="Chromosome"/>
</dbReference>
<dbReference type="Pfam" id="PF00356">
    <property type="entry name" value="LacI"/>
    <property type="match status" value="1"/>
</dbReference>
<evidence type="ECO:0000313" key="6">
    <source>
        <dbReference type="Proteomes" id="UP000078263"/>
    </source>
</evidence>
<dbReference type="GO" id="GO:0000976">
    <property type="term" value="F:transcription cis-regulatory region binding"/>
    <property type="evidence" value="ECO:0007669"/>
    <property type="project" value="TreeGrafter"/>
</dbReference>
<dbReference type="InterPro" id="IPR028082">
    <property type="entry name" value="Peripla_BP_I"/>
</dbReference>
<gene>
    <name evidence="5" type="ORF">A9D12_00155</name>
</gene>
<dbReference type="EMBL" id="CP016033">
    <property type="protein sequence ID" value="ANK13955.1"/>
    <property type="molecule type" value="Genomic_DNA"/>
</dbReference>
<name>A0A192D770_9SPHN</name>
<accession>A0A192D770</accession>
<keyword evidence="1" id="KW-0805">Transcription regulation</keyword>
<dbReference type="PRINTS" id="PR00036">
    <property type="entry name" value="HTHLACI"/>
</dbReference>
<dbReference type="Pfam" id="PF13377">
    <property type="entry name" value="Peripla_BP_3"/>
    <property type="match status" value="1"/>
</dbReference>
<dbReference type="CDD" id="cd01392">
    <property type="entry name" value="HTH_LacI"/>
    <property type="match status" value="1"/>
</dbReference>
<proteinExistence type="predicted"/>
<protein>
    <submittedName>
        <fullName evidence="5">LacI family transcriptional regulator</fullName>
    </submittedName>
</protein>
<dbReference type="PANTHER" id="PTHR30146">
    <property type="entry name" value="LACI-RELATED TRANSCRIPTIONAL REPRESSOR"/>
    <property type="match status" value="1"/>
</dbReference>
<evidence type="ECO:0000256" key="1">
    <source>
        <dbReference type="ARBA" id="ARBA00023015"/>
    </source>
</evidence>